<reference evidence="3 4" key="1">
    <citation type="submission" date="2019-08" db="EMBL/GenBank/DDBJ databases">
        <authorList>
            <person name="Peeters C."/>
        </authorList>
    </citation>
    <scope>NUCLEOTIDE SEQUENCE [LARGE SCALE GENOMIC DNA]</scope>
    <source>
        <strain evidence="3 4">LMG 31112</strain>
    </source>
</reference>
<evidence type="ECO:0000313" key="4">
    <source>
        <dbReference type="Proteomes" id="UP000343317"/>
    </source>
</evidence>
<accession>A0A5E4TXY2</accession>
<sequence>MAFLPTQDQLDKAQANDDALGIPRGTTARQIGVESEWNPNAVSNKGARGYVQVMPDTLLAVQTRVGRTLNPSDFGDALTIHREVMSENLRQFGNLPDALRAYSAGWSRDRWNNDETNAYVPKVLGGEAPPPASGKQTKVGQKLAMSQAVSGLFRQMADGTIGERSVLDQVTGAGDTTLTVKAEQSSWAQVADQTTKHVDPREAFVQAAVWGGITGRLKDIFSREADDPNWTITPDQSRAMGEQTPQVWANDDLRNYVLGAGSETEWRRRMGWAIERAEFENRAAAVQGWERVGATTAQFAAGMGDPAVILATMGTGGAVAAARSAIAARAGVQMSSGVLGSAALAGAENGAIEMAIRASNNQDMDWSGVLQQSIVGAALGAGGHLLANRFGGAPVPKDDPAVAGAAKAAMDTAERGVREAGAIDVRGPLPNGGVYAADPVAMLTDFRPRRAGMTDVVEPGARRLADVLDADVATLEAERTQHLATAAKGADKGAIASARDELAVLAGSTPDEADIKALTRNYQAGGMKFKEAQAKATSDVQAYAAEHQAKVERLSQFIEQNAEAAKSHQRLSDIETQLAALRRDRAAVDAPQTAQTPMAAAVRRALGSMTDEAIPAIRREERALSQSETPTVAGASGKAELARMAAGTTDPMVQGLAGRLHEQLRGDVSVVRRADDSATGAYNPKTHAVSLGGKAGDDVLLHELAHAATVKKLEFGKANPASVHGKIAGELEKLRAEAASGYKGNDAKTRYYLSNVDEFVAGLYSGKSEFIDHLAAMKSKGEHLLTKAVDLIRSLLGITANQTNALLKAVGLADTLIDTPLHDTAATGVRNSAPVRDDIVRSALAQEFKKQMDDWQEVRPEATAKMRARAEGYYDNVVRNTKAYKMFGDIADSVGLKLSQSKSKGVRMWAAWLGESADGTNRQFASTAAIEREILNHSFKGPFFEIHGRIWPKLFTPKELAAATVGMGEEAQKRVGKLIAEERLKHRAAVQAGTEYVSTADPLVREYAGALDGYWRTLAENGKAVGDAQSDGIHGGGWVGYMPYKWDFRALNDLYVNDVPKFNAFKAILRRQYEAKVVGPALENMLATGPHTPEALAELRASASEKAGRMVDHYLNQTMKDPQSRIDGADNHFGAVAADLLLEDWRGTKVSSEMATEFKQRLTDVIKDRTRTEFDLLDTEGGVRMLDYIDTDIGRMVNGSAAKWSGNIALAKRNLRDPQHVDALLDALRQDGATPQDVDNIHFLIRSLQGNLNNQEHGASKLLQTGAYVTMMGKLGFNGAADAGAIVTAVGVGGFFRSLFTGIFDSAGPGIKKTLHEYAGSALGLDHRMHIDQTTNSALKPETVLAEGSTLNRLADRSASAVGTLSGMNLVGKIMHRGFLPILTEELWSKVRDGKGHITDARLADMGILPQDIDRIRTQMEKHDGGRKKGDGINFDKWDDQYAADAFIGSLHRATWQVLQRALIGETPRWATESEFGKLIGQFRRFGVTAAEKQFARNVFIGDGHAAIGFTMATAWGAMLYYAKVQANTVGMDAQKKQEYLDDNLSGIKLATGVAVMVNMAGLLPDTLDLGHTIFGGQTYGSSSPVAAIGFLQNIGRGAGAAGTTALGATLGHLPGKTDPVDYHKQLRSMWRLVPGSNTVFGTALSNSLAAEQ</sequence>
<feature type="domain" description="Transglycosylase SLT" evidence="2">
    <location>
        <begin position="31"/>
        <end position="115"/>
    </location>
</feature>
<evidence type="ECO:0000313" key="3">
    <source>
        <dbReference type="EMBL" id="VVD91434.1"/>
    </source>
</evidence>
<dbReference type="EMBL" id="CABPSM010000003">
    <property type="protein sequence ID" value="VVD91434.1"/>
    <property type="molecule type" value="Genomic_DNA"/>
</dbReference>
<dbReference type="Gene3D" id="1.10.530.10">
    <property type="match status" value="1"/>
</dbReference>
<dbReference type="CDD" id="cd00254">
    <property type="entry name" value="LT-like"/>
    <property type="match status" value="1"/>
</dbReference>
<dbReference type="Pfam" id="PF01464">
    <property type="entry name" value="SLT"/>
    <property type="match status" value="1"/>
</dbReference>
<name>A0A5E4TXY2_9BURK</name>
<proteinExistence type="predicted"/>
<dbReference type="RefSeq" id="WP_150620037.1">
    <property type="nucleotide sequence ID" value="NZ_CABPSM010000003.1"/>
</dbReference>
<dbReference type="InterPro" id="IPR008258">
    <property type="entry name" value="Transglycosylase_SLT_dom_1"/>
</dbReference>
<organism evidence="3 4">
    <name type="scientific">Pandoraea horticolens</name>
    <dbReference type="NCBI Taxonomy" id="2508298"/>
    <lineage>
        <taxon>Bacteria</taxon>
        <taxon>Pseudomonadati</taxon>
        <taxon>Pseudomonadota</taxon>
        <taxon>Betaproteobacteria</taxon>
        <taxon>Burkholderiales</taxon>
        <taxon>Burkholderiaceae</taxon>
        <taxon>Pandoraea</taxon>
    </lineage>
</organism>
<dbReference type="Proteomes" id="UP000343317">
    <property type="component" value="Unassembled WGS sequence"/>
</dbReference>
<evidence type="ECO:0000259" key="2">
    <source>
        <dbReference type="Pfam" id="PF01464"/>
    </source>
</evidence>
<dbReference type="SUPFAM" id="SSF53955">
    <property type="entry name" value="Lysozyme-like"/>
    <property type="match status" value="1"/>
</dbReference>
<dbReference type="InterPro" id="IPR023346">
    <property type="entry name" value="Lysozyme-like_dom_sf"/>
</dbReference>
<evidence type="ECO:0000256" key="1">
    <source>
        <dbReference type="SAM" id="MobiDB-lite"/>
    </source>
</evidence>
<gene>
    <name evidence="3" type="ORF">PHO31112_01642</name>
</gene>
<feature type="region of interest" description="Disordered" evidence="1">
    <location>
        <begin position="1"/>
        <end position="23"/>
    </location>
</feature>
<keyword evidence="4" id="KW-1185">Reference proteome</keyword>
<protein>
    <submittedName>
        <fullName evidence="3">Transglycosylase</fullName>
    </submittedName>
</protein>